<dbReference type="Gramene" id="scaffold_703165.1">
    <property type="protein sequence ID" value="scaffold_703165.1"/>
    <property type="gene ID" value="scaffold_703165.1"/>
</dbReference>
<feature type="compositionally biased region" description="Polar residues" evidence="1">
    <location>
        <begin position="108"/>
        <end position="126"/>
    </location>
</feature>
<proteinExistence type="predicted"/>
<evidence type="ECO:0000313" key="2">
    <source>
        <dbReference type="EMBL" id="EFH46572.1"/>
    </source>
</evidence>
<accession>D7MH18</accession>
<evidence type="ECO:0000256" key="1">
    <source>
        <dbReference type="SAM" id="MobiDB-lite"/>
    </source>
</evidence>
<name>D7MH18_ARALL</name>
<feature type="compositionally biased region" description="Low complexity" evidence="1">
    <location>
        <begin position="83"/>
        <end position="96"/>
    </location>
</feature>
<dbReference type="EMBL" id="GL348719">
    <property type="protein sequence ID" value="EFH46572.1"/>
    <property type="molecule type" value="Genomic_DNA"/>
</dbReference>
<feature type="compositionally biased region" description="Polar residues" evidence="1">
    <location>
        <begin position="31"/>
        <end position="55"/>
    </location>
</feature>
<reference evidence="3" key="1">
    <citation type="journal article" date="2011" name="Nat. Genet.">
        <title>The Arabidopsis lyrata genome sequence and the basis of rapid genome size change.</title>
        <authorList>
            <person name="Hu T.T."/>
            <person name="Pattyn P."/>
            <person name="Bakker E.G."/>
            <person name="Cao J."/>
            <person name="Cheng J.-F."/>
            <person name="Clark R.M."/>
            <person name="Fahlgren N."/>
            <person name="Fawcett J.A."/>
            <person name="Grimwood J."/>
            <person name="Gundlach H."/>
            <person name="Haberer G."/>
            <person name="Hollister J.D."/>
            <person name="Ossowski S."/>
            <person name="Ottilar R.P."/>
            <person name="Salamov A.A."/>
            <person name="Schneeberger K."/>
            <person name="Spannagl M."/>
            <person name="Wang X."/>
            <person name="Yang L."/>
            <person name="Nasrallah M.E."/>
            <person name="Bergelson J."/>
            <person name="Carrington J.C."/>
            <person name="Gaut B.S."/>
            <person name="Schmutz J."/>
            <person name="Mayer K.F.X."/>
            <person name="Van de Peer Y."/>
            <person name="Grigoriev I.V."/>
            <person name="Nordborg M."/>
            <person name="Weigel D."/>
            <person name="Guo Y.-L."/>
        </authorList>
    </citation>
    <scope>NUCLEOTIDE SEQUENCE [LARGE SCALE GENOMIC DNA]</scope>
    <source>
        <strain evidence="3">cv. MN47</strain>
    </source>
</reference>
<gene>
    <name evidence="2" type="ORF">ARALYDRAFT_915423</name>
</gene>
<dbReference type="AlphaFoldDB" id="D7MH18"/>
<feature type="compositionally biased region" description="Low complexity" evidence="1">
    <location>
        <begin position="56"/>
        <end position="72"/>
    </location>
</feature>
<sequence length="140" mass="14585">MSLAGSSGTGYSGSAFAPSSVGRIFPAVPSRDSNLPSQNYLDARSNQAGKAFQQNSSIYSGGSSGTGHSPASYNGFTGRTSARSRVSGSHSGISGSHSRRSPSVEETFPSNSSVAPSSRDSPNQVNDPWPFNNDQYPFGW</sequence>
<organism evidence="3">
    <name type="scientific">Arabidopsis lyrata subsp. lyrata</name>
    <name type="common">Lyre-leaved rock-cress</name>
    <dbReference type="NCBI Taxonomy" id="81972"/>
    <lineage>
        <taxon>Eukaryota</taxon>
        <taxon>Viridiplantae</taxon>
        <taxon>Streptophyta</taxon>
        <taxon>Embryophyta</taxon>
        <taxon>Tracheophyta</taxon>
        <taxon>Spermatophyta</taxon>
        <taxon>Magnoliopsida</taxon>
        <taxon>eudicotyledons</taxon>
        <taxon>Gunneridae</taxon>
        <taxon>Pentapetalae</taxon>
        <taxon>rosids</taxon>
        <taxon>malvids</taxon>
        <taxon>Brassicales</taxon>
        <taxon>Brassicaceae</taxon>
        <taxon>Camelineae</taxon>
        <taxon>Arabidopsis</taxon>
    </lineage>
</organism>
<evidence type="ECO:0000313" key="3">
    <source>
        <dbReference type="Proteomes" id="UP000008694"/>
    </source>
</evidence>
<keyword evidence="3" id="KW-1185">Reference proteome</keyword>
<feature type="region of interest" description="Disordered" evidence="1">
    <location>
        <begin position="1"/>
        <end position="140"/>
    </location>
</feature>
<protein>
    <submittedName>
        <fullName evidence="2">Predicted protein</fullName>
    </submittedName>
</protein>
<dbReference type="Proteomes" id="UP000008694">
    <property type="component" value="Unassembled WGS sequence"/>
</dbReference>
<dbReference type="HOGENOM" id="CLU_1837838_0_0_1"/>